<feature type="compositionally biased region" description="Polar residues" evidence="1">
    <location>
        <begin position="28"/>
        <end position="49"/>
    </location>
</feature>
<dbReference type="Proteomes" id="UP000061227">
    <property type="component" value="Unassembled WGS sequence"/>
</dbReference>
<accession>A0A3F3GYY5</accession>
<evidence type="ECO:0000256" key="1">
    <source>
        <dbReference type="SAM" id="MobiDB-lite"/>
    </source>
</evidence>
<gene>
    <name evidence="2" type="ORF">FPFC_041800</name>
</gene>
<dbReference type="EMBL" id="DF968066">
    <property type="protein sequence ID" value="GAP03182.1"/>
    <property type="molecule type" value="Genomic_DNA"/>
</dbReference>
<feature type="region of interest" description="Disordered" evidence="1">
    <location>
        <begin position="28"/>
        <end position="92"/>
    </location>
</feature>
<dbReference type="AlphaFoldDB" id="A0A3F3GYY5"/>
<sequence>MKKKVWIGMIAVVLTFVIFVAGSRLTGNADKSQSSGNHASKSSQIAQNKSEQSSQAATSSATSNASQPTNVIAPTESLKVSGTQAAGKGPAVNSATDAEALVKFILGDNQTLRPEASAKNDGSYDVKVFSTAAANKVVGDYQVAADGTYQVQN</sequence>
<proteinExistence type="predicted"/>
<evidence type="ECO:0000313" key="3">
    <source>
        <dbReference type="Proteomes" id="UP000061227"/>
    </source>
</evidence>
<dbReference type="RefSeq" id="WP_059378620.1">
    <property type="nucleotide sequence ID" value="NZ_DF968066.1"/>
</dbReference>
<organism evidence="2 3">
    <name type="scientific">Fructobacillus pseudoficulneus</name>
    <dbReference type="NCBI Taxonomy" id="220714"/>
    <lineage>
        <taxon>Bacteria</taxon>
        <taxon>Bacillati</taxon>
        <taxon>Bacillota</taxon>
        <taxon>Bacilli</taxon>
        <taxon>Lactobacillales</taxon>
        <taxon>Lactobacillaceae</taxon>
        <taxon>Fructobacillus</taxon>
    </lineage>
</organism>
<name>A0A3F3GYY5_9LACO</name>
<protein>
    <submittedName>
        <fullName evidence="2">Gram-positive signal peptide protein, YSIRK family</fullName>
    </submittedName>
</protein>
<keyword evidence="3" id="KW-1185">Reference proteome</keyword>
<evidence type="ECO:0000313" key="2">
    <source>
        <dbReference type="EMBL" id="GAP03182.1"/>
    </source>
</evidence>
<feature type="compositionally biased region" description="Low complexity" evidence="1">
    <location>
        <begin position="50"/>
        <end position="69"/>
    </location>
</feature>
<reference evidence="2 3" key="1">
    <citation type="journal article" date="2015" name="BMC Genomics">
        <title>Comparative genomics of Fructobacillus spp. and Leuconostoc spp. reveals niche-specific evolution of Fructobacillus spp.</title>
        <authorList>
            <person name="Endo A."/>
            <person name="Tanizawa Y."/>
            <person name="Tanaka N."/>
            <person name="Maeno S."/>
            <person name="Kumar H."/>
            <person name="Shiwa Y."/>
            <person name="Okada S."/>
            <person name="Yoshikawa H."/>
            <person name="Dicks L."/>
            <person name="Nakagawa J."/>
            <person name="Arita M."/>
        </authorList>
    </citation>
    <scope>NUCLEOTIDE SEQUENCE [LARGE SCALE GENOMIC DNA]</scope>
    <source>
        <strain evidence="2 3">DSM 15468</strain>
    </source>
</reference>